<dbReference type="GO" id="GO:0016787">
    <property type="term" value="F:hydrolase activity"/>
    <property type="evidence" value="ECO:0007669"/>
    <property type="project" value="UniProtKB-KW"/>
</dbReference>
<dbReference type="EMBL" id="RBPQ01000040">
    <property type="protein sequence ID" value="RMO32351.1"/>
    <property type="molecule type" value="Genomic_DNA"/>
</dbReference>
<keyword evidence="1 2" id="KW-0378">Hydrolase</keyword>
<dbReference type="InterPro" id="IPR023214">
    <property type="entry name" value="HAD_sf"/>
</dbReference>
<dbReference type="Proteomes" id="UP000276886">
    <property type="component" value="Unassembled WGS sequence"/>
</dbReference>
<dbReference type="PANTHER" id="PTHR43316:SF3">
    <property type="entry name" value="HALOACID DEHALOGENASE, TYPE II (AFU_ORTHOLOGUE AFUA_2G07750)-RELATED"/>
    <property type="match status" value="1"/>
</dbReference>
<name>A0A2V4QLU7_PSESJ</name>
<dbReference type="PANTHER" id="PTHR43316">
    <property type="entry name" value="HYDROLASE, HALOACID DELAHOGENASE-RELATED"/>
    <property type="match status" value="1"/>
</dbReference>
<dbReference type="NCBIfam" id="TIGR01549">
    <property type="entry name" value="HAD-SF-IA-v1"/>
    <property type="match status" value="1"/>
</dbReference>
<dbReference type="Pfam" id="PF00702">
    <property type="entry name" value="Hydrolase"/>
    <property type="match status" value="1"/>
</dbReference>
<dbReference type="RefSeq" id="WP_003342527.1">
    <property type="nucleotide sequence ID" value="NZ_QJTX01000010.1"/>
</dbReference>
<dbReference type="AlphaFoldDB" id="A0A2V4QLU7"/>
<dbReference type="InterPro" id="IPR006439">
    <property type="entry name" value="HAD-SF_hydro_IA"/>
</dbReference>
<dbReference type="SUPFAM" id="SSF56784">
    <property type="entry name" value="HAD-like"/>
    <property type="match status" value="1"/>
</dbReference>
<comment type="caution">
    <text evidence="2">The sequence shown here is derived from an EMBL/GenBank/DDBJ whole genome shotgun (WGS) entry which is preliminary data.</text>
</comment>
<dbReference type="Gene3D" id="3.40.50.1000">
    <property type="entry name" value="HAD superfamily/HAD-like"/>
    <property type="match status" value="1"/>
</dbReference>
<evidence type="ECO:0000256" key="1">
    <source>
        <dbReference type="ARBA" id="ARBA00022801"/>
    </source>
</evidence>
<dbReference type="InterPro" id="IPR051540">
    <property type="entry name" value="S-2-haloacid_dehalogenase"/>
</dbReference>
<evidence type="ECO:0000313" key="3">
    <source>
        <dbReference type="Proteomes" id="UP000276886"/>
    </source>
</evidence>
<proteinExistence type="predicted"/>
<protein>
    <submittedName>
        <fullName evidence="2">Haloacid dehalogenase-like family hydrolase</fullName>
    </submittedName>
</protein>
<gene>
    <name evidence="2" type="ORF">ALQ44_101986</name>
</gene>
<reference evidence="2 3" key="1">
    <citation type="submission" date="2018-08" db="EMBL/GenBank/DDBJ databases">
        <title>Recombination of ecologically and evolutionarily significant loci maintains genetic cohesion in the Pseudomonas syringae species complex.</title>
        <authorList>
            <person name="Dillon M."/>
            <person name="Thakur S."/>
            <person name="Almeida R.N.D."/>
            <person name="Weir B.S."/>
            <person name="Guttman D.S."/>
        </authorList>
    </citation>
    <scope>NUCLEOTIDE SEQUENCE [LARGE SCALE GENOMIC DNA]</scope>
    <source>
        <strain evidence="2 3">ICMP 2788</strain>
    </source>
</reference>
<evidence type="ECO:0000313" key="2">
    <source>
        <dbReference type="EMBL" id="RMO32351.1"/>
    </source>
</evidence>
<organism evidence="2 3">
    <name type="scientific">Pseudomonas syringae pv. pisi</name>
    <dbReference type="NCBI Taxonomy" id="59510"/>
    <lineage>
        <taxon>Bacteria</taxon>
        <taxon>Pseudomonadati</taxon>
        <taxon>Pseudomonadota</taxon>
        <taxon>Gammaproteobacteria</taxon>
        <taxon>Pseudomonadales</taxon>
        <taxon>Pseudomonadaceae</taxon>
        <taxon>Pseudomonas</taxon>
        <taxon>Pseudomonas syringae</taxon>
    </lineage>
</organism>
<accession>A0A2V4QLU7</accession>
<dbReference type="InterPro" id="IPR036412">
    <property type="entry name" value="HAD-like_sf"/>
</dbReference>
<sequence length="214" mass="23220">MISGVVFDAFGTIVRIGQRTSPYAALIREGRRQGVAISPGSTSLAMTTNLSFDELALRLGIELSSSKREELNRDLDRELSSIECFPDAVEAVSRLQNSGIKVGICSNLTAPYGPVVKSLFPQMGGYAFSYQLGVMKPDPTIYQSICNQMNVEPGHFFMEGAGRVLMIGDSLRCDRDGPRSVGIMGLHLDRKGLGSINDLLQFAELVLGHNCKTS</sequence>